<dbReference type="InterPro" id="IPR020845">
    <property type="entry name" value="AMP-binding_CS"/>
</dbReference>
<dbReference type="InterPro" id="IPR025110">
    <property type="entry name" value="AMP-bd_C"/>
</dbReference>
<evidence type="ECO:0000256" key="2">
    <source>
        <dbReference type="ARBA" id="ARBA00022598"/>
    </source>
</evidence>
<gene>
    <name evidence="6" type="ORF">GCM10009627_08900</name>
</gene>
<organism evidence="6 7">
    <name type="scientific">Curtobacterium herbarum</name>
    <dbReference type="NCBI Taxonomy" id="150122"/>
    <lineage>
        <taxon>Bacteria</taxon>
        <taxon>Bacillati</taxon>
        <taxon>Actinomycetota</taxon>
        <taxon>Actinomycetes</taxon>
        <taxon>Micrococcales</taxon>
        <taxon>Microbacteriaceae</taxon>
        <taxon>Curtobacterium</taxon>
    </lineage>
</organism>
<feature type="domain" description="AMP-binding enzyme C-terminal" evidence="5">
    <location>
        <begin position="447"/>
        <end position="524"/>
    </location>
</feature>
<keyword evidence="2 6" id="KW-0436">Ligase</keyword>
<dbReference type="Proteomes" id="UP001501742">
    <property type="component" value="Unassembled WGS sequence"/>
</dbReference>
<feature type="domain" description="AMP-dependent synthetase/ligase" evidence="4">
    <location>
        <begin position="27"/>
        <end position="398"/>
    </location>
</feature>
<dbReference type="PANTHER" id="PTHR43201:SF5">
    <property type="entry name" value="MEDIUM-CHAIN ACYL-COA LIGASE ACSF2, MITOCHONDRIAL"/>
    <property type="match status" value="1"/>
</dbReference>
<reference evidence="6 7" key="1">
    <citation type="journal article" date="2019" name="Int. J. Syst. Evol. Microbiol.">
        <title>The Global Catalogue of Microorganisms (GCM) 10K type strain sequencing project: providing services to taxonomists for standard genome sequencing and annotation.</title>
        <authorList>
            <consortium name="The Broad Institute Genomics Platform"/>
            <consortium name="The Broad Institute Genome Sequencing Center for Infectious Disease"/>
            <person name="Wu L."/>
            <person name="Ma J."/>
        </authorList>
    </citation>
    <scope>NUCLEOTIDE SEQUENCE [LARGE SCALE GENOMIC DNA]</scope>
    <source>
        <strain evidence="6 7">JCM 12140</strain>
    </source>
</reference>
<dbReference type="Gene3D" id="3.40.50.12780">
    <property type="entry name" value="N-terminal domain of ligase-like"/>
    <property type="match status" value="1"/>
</dbReference>
<dbReference type="PANTHER" id="PTHR43201">
    <property type="entry name" value="ACYL-COA SYNTHETASE"/>
    <property type="match status" value="1"/>
</dbReference>
<dbReference type="SUPFAM" id="SSF56801">
    <property type="entry name" value="Acetyl-CoA synthetase-like"/>
    <property type="match status" value="1"/>
</dbReference>
<evidence type="ECO:0000313" key="7">
    <source>
        <dbReference type="Proteomes" id="UP001501742"/>
    </source>
</evidence>
<proteinExistence type="inferred from homology"/>
<dbReference type="InterPro" id="IPR042099">
    <property type="entry name" value="ANL_N_sf"/>
</dbReference>
<comment type="caution">
    <text evidence="6">The sequence shown here is derived from an EMBL/GenBank/DDBJ whole genome shotgun (WGS) entry which is preliminary data.</text>
</comment>
<evidence type="ECO:0000313" key="6">
    <source>
        <dbReference type="EMBL" id="GAA1492544.1"/>
    </source>
</evidence>
<feature type="compositionally biased region" description="Low complexity" evidence="3">
    <location>
        <begin position="166"/>
        <end position="193"/>
    </location>
</feature>
<evidence type="ECO:0000259" key="5">
    <source>
        <dbReference type="Pfam" id="PF13193"/>
    </source>
</evidence>
<dbReference type="PROSITE" id="PS00455">
    <property type="entry name" value="AMP_BINDING"/>
    <property type="match status" value="1"/>
</dbReference>
<keyword evidence="7" id="KW-1185">Reference proteome</keyword>
<accession>A0ABN1ZAD0</accession>
<comment type="similarity">
    <text evidence="1">Belongs to the ATP-dependent AMP-binding enzyme family.</text>
</comment>
<dbReference type="GO" id="GO:0016874">
    <property type="term" value="F:ligase activity"/>
    <property type="evidence" value="ECO:0007669"/>
    <property type="project" value="UniProtKB-KW"/>
</dbReference>
<evidence type="ECO:0000256" key="3">
    <source>
        <dbReference type="SAM" id="MobiDB-lite"/>
    </source>
</evidence>
<dbReference type="RefSeq" id="WP_204607755.1">
    <property type="nucleotide sequence ID" value="NZ_BAAAJX010000003.1"/>
</dbReference>
<sequence>MQHDGERPTPDRTPVTSDGVTLAALIRQRAEQTPDHVYLEDARSDRTLTYRGLDTAVTAWSRTFDAIGVPASGGVLVDVGDPIAFAVVHLAAIATGRRSVPVDTGQPASEPARLAALLGVAAMVVSDRNGDAPAGAAAAGAAAAGAAAAGIDPATGLPVGVHDGDVPGTPTGAPTDGPTGTPTDAPTGAPTDGPGEGSVVLFTSGSTGTPKGVELPESQLRFVAHAIARHNGLTADDRGFNSLPLFHVNAEVVGLLATLVAGATLVLDRRFRRTGFWELLADRRVTWLNAVPAVLAVLAKTGPLQPPATLRFVRSASAPLPDPVRAALGDLPLVVSWGMTEGASQITATPLDAPSRPGTVGLPVGSEVQVRGEDGSLLPAGAIGALWVRGPGIVRSYLGGRAADRFDADGWLATGDLGSVADDGWVSLAGRSDDVINRGGEKVYPSEVEDVLLRDPRVLEAVVVGRPDEVLGAVPVAYVIPQPDVDTDGLVADLTALAESALTRFRRPAEISVVPDLPRAPTGKVQRARVRAMAESR</sequence>
<evidence type="ECO:0000259" key="4">
    <source>
        <dbReference type="Pfam" id="PF00501"/>
    </source>
</evidence>
<dbReference type="InterPro" id="IPR000873">
    <property type="entry name" value="AMP-dep_synth/lig_dom"/>
</dbReference>
<dbReference type="InterPro" id="IPR045851">
    <property type="entry name" value="AMP-bd_C_sf"/>
</dbReference>
<dbReference type="Pfam" id="PF13193">
    <property type="entry name" value="AMP-binding_C"/>
    <property type="match status" value="1"/>
</dbReference>
<dbReference type="EMBL" id="BAAAJX010000003">
    <property type="protein sequence ID" value="GAA1492544.1"/>
    <property type="molecule type" value="Genomic_DNA"/>
</dbReference>
<protein>
    <submittedName>
        <fullName evidence="6">Acyl--CoA ligase</fullName>
    </submittedName>
</protein>
<dbReference type="Pfam" id="PF00501">
    <property type="entry name" value="AMP-binding"/>
    <property type="match status" value="1"/>
</dbReference>
<evidence type="ECO:0000256" key="1">
    <source>
        <dbReference type="ARBA" id="ARBA00006432"/>
    </source>
</evidence>
<feature type="region of interest" description="Disordered" evidence="3">
    <location>
        <begin position="161"/>
        <end position="193"/>
    </location>
</feature>
<name>A0ABN1ZAD0_9MICO</name>
<dbReference type="Gene3D" id="3.30.300.30">
    <property type="match status" value="1"/>
</dbReference>